<proteinExistence type="predicted"/>
<name>A0A939TAH3_9ACTN</name>
<comment type="caution">
    <text evidence="2">The sequence shown here is derived from an EMBL/GenBank/DDBJ whole genome shotgun (WGS) entry which is preliminary data.</text>
</comment>
<dbReference type="Proteomes" id="UP000669179">
    <property type="component" value="Unassembled WGS sequence"/>
</dbReference>
<dbReference type="SUPFAM" id="SSF159888">
    <property type="entry name" value="YdhG-like"/>
    <property type="match status" value="1"/>
</dbReference>
<sequence length="150" mass="16517">MAAAQKTGSNAKFDGFTAEERAAMKDHAQELKKAARRTASKADGERDVLDKIAEMEDGDRALAERIHEIVKTTAPHLVPRLWYGQPAYSKDGKVLCFFQPRAKFKTRYATLGFNDVAALDDGSMWPASFALAELTPQVEARVTALMEQAA</sequence>
<dbReference type="RefSeq" id="WP_208263634.1">
    <property type="nucleotide sequence ID" value="NZ_JAGEOJ010000036.1"/>
</dbReference>
<evidence type="ECO:0000313" key="2">
    <source>
        <dbReference type="EMBL" id="MBO2455409.1"/>
    </source>
</evidence>
<dbReference type="AlphaFoldDB" id="A0A939TAH3"/>
<accession>A0A939TAH3</accession>
<organism evidence="2 3">
    <name type="scientific">Actinomadura barringtoniae</name>
    <dbReference type="NCBI Taxonomy" id="1427535"/>
    <lineage>
        <taxon>Bacteria</taxon>
        <taxon>Bacillati</taxon>
        <taxon>Actinomycetota</taxon>
        <taxon>Actinomycetes</taxon>
        <taxon>Streptosporangiales</taxon>
        <taxon>Thermomonosporaceae</taxon>
        <taxon>Actinomadura</taxon>
    </lineage>
</organism>
<feature type="compositionally biased region" description="Basic and acidic residues" evidence="1">
    <location>
        <begin position="24"/>
        <end position="33"/>
    </location>
</feature>
<reference evidence="2" key="1">
    <citation type="submission" date="2021-03" db="EMBL/GenBank/DDBJ databases">
        <authorList>
            <person name="Kanchanasin P."/>
            <person name="Saeng-In P."/>
            <person name="Phongsopitanun W."/>
            <person name="Yuki M."/>
            <person name="Kudo T."/>
            <person name="Ohkuma M."/>
            <person name="Tanasupawat S."/>
        </authorList>
    </citation>
    <scope>NUCLEOTIDE SEQUENCE</scope>
    <source>
        <strain evidence="2">GKU 128</strain>
    </source>
</reference>
<evidence type="ECO:0000256" key="1">
    <source>
        <dbReference type="SAM" id="MobiDB-lite"/>
    </source>
</evidence>
<gene>
    <name evidence="2" type="ORF">J4573_50610</name>
</gene>
<dbReference type="Gene3D" id="3.90.1150.200">
    <property type="match status" value="1"/>
</dbReference>
<feature type="region of interest" description="Disordered" evidence="1">
    <location>
        <begin position="24"/>
        <end position="45"/>
    </location>
</feature>
<protein>
    <submittedName>
        <fullName evidence="2">DUF1801 domain-containing protein</fullName>
    </submittedName>
</protein>
<keyword evidence="3" id="KW-1185">Reference proteome</keyword>
<evidence type="ECO:0000313" key="3">
    <source>
        <dbReference type="Proteomes" id="UP000669179"/>
    </source>
</evidence>
<dbReference type="EMBL" id="JAGEOJ010000036">
    <property type="protein sequence ID" value="MBO2455409.1"/>
    <property type="molecule type" value="Genomic_DNA"/>
</dbReference>